<dbReference type="InterPro" id="IPR003593">
    <property type="entry name" value="AAA+_ATPase"/>
</dbReference>
<dbReference type="Gene3D" id="3.40.50.300">
    <property type="entry name" value="P-loop containing nucleotide triphosphate hydrolases"/>
    <property type="match status" value="2"/>
</dbReference>
<evidence type="ECO:0000256" key="1">
    <source>
        <dbReference type="ARBA" id="ARBA00022448"/>
    </source>
</evidence>
<sequence>MNTNQKTSEKGSIWRKWDLHIHTPFTKLSDNFKQVGDENIWDTFSTKIEESSVAAFGITDYFSCDNFFHFIDFHRNKFPESKKVFFLNIEFRLDISVNPKGEEVNIHVIFSNQIEKNQIEDFLTDLKTNHTNVGGAKISCKNLQKEQFVSATINHNELVASLKRIFGTEKTYIILAAANNQGLRPPSKSPRKLAITDEIDKLCDAFFGGRQNVEYYLRTDRYETEELAKAKPVVNGCDAHSFDDMDTFLGKYVTKEVGQKVEILKDVTWIKSDLTFEGLKQILYEPTFRIKINELEPRTPIRRLNYIKFNFPIQTLIKRKDSREQQDFCLKQLKQPVYFSDYFTCIIGGRGTGKSTIINLLAEKLNEKTDFFKKSDLLINGSTYDIENDPSNHIEISGTNEIEFVSQGKIEKLAEANELTKLIFNERIKEIESDFIEIESDFEDTVNKVDSNIDIVFKLIKNFNTSREKKKEQLTIQKIIDSINDDKYKEITSKIKALKEELTSIQNSAKNYASIIEEIHRITTDYKLNKISNDFDSRIDEIVSHLMSLEELQEKDGDIEIVLKKYEAVNNRIHKINSDLEDEAKKLREFFIEKGTNEETIKDSQKASDNLARVSSDIDKLKVEEEKLRAQYQENLTDINKLSNIYDKNEALIINSLTAINNKLKINDENVLDINFTFEFDFEFYKQQLFEEFYNKFREYHISGTSDSRVKEVLFLIVPDKELLKLDYKAFKQRLDNLIDENNYRRENNYVKIVSNIFQNTGNYSIYLHLVRKHLFNLSKYLKIKGFYGNKELESCSFGQRCTAVIVTLLMTGVKPLVIDEPEAHLDNKLVADYLVGLVKEKQFDRQIIFASHNSNFVINGDAGLIHILDISNESVYTSNTSTSIECVENRKKLLKLEGGEEAFKKRENKYGI</sequence>
<name>A0A399SWC7_9BACT</name>
<proteinExistence type="predicted"/>
<dbReference type="GO" id="GO:0016887">
    <property type="term" value="F:ATP hydrolysis activity"/>
    <property type="evidence" value="ECO:0007669"/>
    <property type="project" value="InterPro"/>
</dbReference>
<dbReference type="EMBL" id="QWGR01000010">
    <property type="protein sequence ID" value="RIJ46992.1"/>
    <property type="molecule type" value="Genomic_DNA"/>
</dbReference>
<dbReference type="PANTHER" id="PTHR43553">
    <property type="entry name" value="HEAVY METAL TRANSPORTER"/>
    <property type="match status" value="1"/>
</dbReference>
<protein>
    <recommendedName>
        <fullName evidence="5">AAA+ ATPase domain-containing protein</fullName>
    </recommendedName>
</protein>
<feature type="domain" description="AAA+ ATPase" evidence="5">
    <location>
        <begin position="340"/>
        <end position="875"/>
    </location>
</feature>
<dbReference type="CDD" id="cd00267">
    <property type="entry name" value="ABC_ATPase"/>
    <property type="match status" value="1"/>
</dbReference>
<evidence type="ECO:0000313" key="7">
    <source>
        <dbReference type="Proteomes" id="UP000265926"/>
    </source>
</evidence>
<evidence type="ECO:0000313" key="6">
    <source>
        <dbReference type="EMBL" id="RIJ46992.1"/>
    </source>
</evidence>
<feature type="coiled-coil region" evidence="4">
    <location>
        <begin position="563"/>
        <end position="638"/>
    </location>
</feature>
<dbReference type="OrthoDB" id="9791620at2"/>
<dbReference type="GO" id="GO:0005524">
    <property type="term" value="F:ATP binding"/>
    <property type="evidence" value="ECO:0007669"/>
    <property type="project" value="UniProtKB-KW"/>
</dbReference>
<keyword evidence="2" id="KW-0547">Nucleotide-binding</keyword>
<dbReference type="Proteomes" id="UP000265926">
    <property type="component" value="Unassembled WGS sequence"/>
</dbReference>
<evidence type="ECO:0000259" key="5">
    <source>
        <dbReference type="SMART" id="SM00382"/>
    </source>
</evidence>
<dbReference type="NCBIfam" id="NF045780">
    <property type="entry name" value="TrlF_fam_ATP"/>
    <property type="match status" value="1"/>
</dbReference>
<dbReference type="InterPro" id="IPR003959">
    <property type="entry name" value="ATPase_AAA_core"/>
</dbReference>
<dbReference type="GO" id="GO:0042626">
    <property type="term" value="F:ATPase-coupled transmembrane transporter activity"/>
    <property type="evidence" value="ECO:0007669"/>
    <property type="project" value="TreeGrafter"/>
</dbReference>
<evidence type="ECO:0000256" key="4">
    <source>
        <dbReference type="SAM" id="Coils"/>
    </source>
</evidence>
<keyword evidence="3" id="KW-0067">ATP-binding</keyword>
<organism evidence="6 7">
    <name type="scientific">Maribellus luteus</name>
    <dbReference type="NCBI Taxonomy" id="2305463"/>
    <lineage>
        <taxon>Bacteria</taxon>
        <taxon>Pseudomonadati</taxon>
        <taxon>Bacteroidota</taxon>
        <taxon>Bacteroidia</taxon>
        <taxon>Marinilabiliales</taxon>
        <taxon>Prolixibacteraceae</taxon>
        <taxon>Maribellus</taxon>
    </lineage>
</organism>
<dbReference type="Pfam" id="PF13304">
    <property type="entry name" value="AAA_21"/>
    <property type="match status" value="1"/>
</dbReference>
<dbReference type="RefSeq" id="WP_119439032.1">
    <property type="nucleotide sequence ID" value="NZ_QWGR01000010.1"/>
</dbReference>
<dbReference type="SUPFAM" id="SSF52540">
    <property type="entry name" value="P-loop containing nucleoside triphosphate hydrolases"/>
    <property type="match status" value="2"/>
</dbReference>
<dbReference type="InterPro" id="IPR054787">
    <property type="entry name" value="TrlF_ATPase"/>
</dbReference>
<dbReference type="SMART" id="SM00382">
    <property type="entry name" value="AAA"/>
    <property type="match status" value="1"/>
</dbReference>
<dbReference type="GO" id="GO:0043190">
    <property type="term" value="C:ATP-binding cassette (ABC) transporter complex"/>
    <property type="evidence" value="ECO:0007669"/>
    <property type="project" value="TreeGrafter"/>
</dbReference>
<keyword evidence="4" id="KW-0175">Coiled coil</keyword>
<accession>A0A399SWC7</accession>
<keyword evidence="1" id="KW-0813">Transport</keyword>
<dbReference type="InterPro" id="IPR050095">
    <property type="entry name" value="ECF_ABC_transporter_ATP-bd"/>
</dbReference>
<gene>
    <name evidence="6" type="ORF">D1614_16285</name>
</gene>
<comment type="caution">
    <text evidence="6">The sequence shown here is derived from an EMBL/GenBank/DDBJ whole genome shotgun (WGS) entry which is preliminary data.</text>
</comment>
<keyword evidence="7" id="KW-1185">Reference proteome</keyword>
<evidence type="ECO:0000256" key="2">
    <source>
        <dbReference type="ARBA" id="ARBA00022741"/>
    </source>
</evidence>
<dbReference type="InterPro" id="IPR027417">
    <property type="entry name" value="P-loop_NTPase"/>
</dbReference>
<dbReference type="AlphaFoldDB" id="A0A399SWC7"/>
<reference evidence="6 7" key="1">
    <citation type="submission" date="2018-08" db="EMBL/GenBank/DDBJ databases">
        <title>Pallidiluteibacterium maritimus gen. nov., sp. nov., isolated from coastal sediment.</title>
        <authorList>
            <person name="Zhou L.Y."/>
        </authorList>
    </citation>
    <scope>NUCLEOTIDE SEQUENCE [LARGE SCALE GENOMIC DNA]</scope>
    <source>
        <strain evidence="6 7">XSD2</strain>
    </source>
</reference>
<evidence type="ECO:0000256" key="3">
    <source>
        <dbReference type="ARBA" id="ARBA00022840"/>
    </source>
</evidence>